<accession>A0A1Z4LNQ4</accession>
<dbReference type="EMBL" id="AP018227">
    <property type="protein sequence ID" value="BAY82872.1"/>
    <property type="molecule type" value="Genomic_DNA"/>
</dbReference>
<sequence length="131" mass="14599">MMTTSDIQLIISLSELGLDDEELQAEVENLLPQIREVDGVEDAVPVEVAEVPENSKSLTGYTLGMIKTFLIDKVNLKNVFGFLQDRFGNKPIKLVVKAPDGRELNLEASSREEFGFAIKQAEDFLNNTKNI</sequence>
<dbReference type="Proteomes" id="UP000218418">
    <property type="component" value="Chromosome"/>
</dbReference>
<gene>
    <name evidence="1" type="ORF">NIES267_23570</name>
</gene>
<protein>
    <submittedName>
        <fullName evidence="1">Uncharacterized protein</fullName>
    </submittedName>
</protein>
<name>A0A1Z4LNQ4_9CYAN</name>
<evidence type="ECO:0000313" key="1">
    <source>
        <dbReference type="EMBL" id="BAY82872.1"/>
    </source>
</evidence>
<organism evidence="1 2">
    <name type="scientific">Calothrix parasitica NIES-267</name>
    <dbReference type="NCBI Taxonomy" id="1973488"/>
    <lineage>
        <taxon>Bacteria</taxon>
        <taxon>Bacillati</taxon>
        <taxon>Cyanobacteriota</taxon>
        <taxon>Cyanophyceae</taxon>
        <taxon>Nostocales</taxon>
        <taxon>Calotrichaceae</taxon>
        <taxon>Calothrix</taxon>
    </lineage>
</organism>
<keyword evidence="2" id="KW-1185">Reference proteome</keyword>
<dbReference type="AlphaFoldDB" id="A0A1Z4LNQ4"/>
<evidence type="ECO:0000313" key="2">
    <source>
        <dbReference type="Proteomes" id="UP000218418"/>
    </source>
</evidence>
<reference evidence="1 2" key="1">
    <citation type="submission" date="2017-06" db="EMBL/GenBank/DDBJ databases">
        <title>Genome sequencing of cyanobaciteial culture collection at National Institute for Environmental Studies (NIES).</title>
        <authorList>
            <person name="Hirose Y."/>
            <person name="Shimura Y."/>
            <person name="Fujisawa T."/>
            <person name="Nakamura Y."/>
            <person name="Kawachi M."/>
        </authorList>
    </citation>
    <scope>NUCLEOTIDE SEQUENCE [LARGE SCALE GENOMIC DNA]</scope>
    <source>
        <strain evidence="1 2">NIES-267</strain>
    </source>
</reference>
<proteinExistence type="predicted"/>